<evidence type="ECO:0000256" key="10">
    <source>
        <dbReference type="SAM" id="MobiDB-lite"/>
    </source>
</evidence>
<gene>
    <name evidence="13" type="ORF">CSX02_02935</name>
</gene>
<comment type="similarity">
    <text evidence="9">Belongs to the OXA1/ALB3/YidC family.</text>
</comment>
<dbReference type="InterPro" id="IPR001708">
    <property type="entry name" value="YidC/ALB3/OXA1/COX18"/>
</dbReference>
<dbReference type="AlphaFoldDB" id="A0A2G3E554"/>
<feature type="domain" description="Membrane insertase YidC/Oxa/ALB C-terminal" evidence="12">
    <location>
        <begin position="38"/>
        <end position="335"/>
    </location>
</feature>
<comment type="subcellular location">
    <subcellularLocation>
        <location evidence="1">Cell membrane</location>
        <topology evidence="1">Multi-pass membrane protein</topology>
    </subcellularLocation>
    <subcellularLocation>
        <location evidence="9">Membrane</location>
        <topology evidence="9">Multi-pass membrane protein</topology>
    </subcellularLocation>
</comment>
<organism evidence="13 14">
    <name type="scientific">Agathobacter ruminis</name>
    <dbReference type="NCBI Taxonomy" id="1712665"/>
    <lineage>
        <taxon>Bacteria</taxon>
        <taxon>Bacillati</taxon>
        <taxon>Bacillota</taxon>
        <taxon>Clostridia</taxon>
        <taxon>Lachnospirales</taxon>
        <taxon>Lachnospiraceae</taxon>
        <taxon>Agathobacter</taxon>
    </lineage>
</organism>
<dbReference type="Proteomes" id="UP000224563">
    <property type="component" value="Unassembled WGS sequence"/>
</dbReference>
<evidence type="ECO:0000256" key="11">
    <source>
        <dbReference type="SAM" id="Phobius"/>
    </source>
</evidence>
<evidence type="ECO:0000256" key="3">
    <source>
        <dbReference type="ARBA" id="ARBA00022475"/>
    </source>
</evidence>
<accession>A0A2G3E554</accession>
<dbReference type="GO" id="GO:0051205">
    <property type="term" value="P:protein insertion into membrane"/>
    <property type="evidence" value="ECO:0007669"/>
    <property type="project" value="TreeGrafter"/>
</dbReference>
<keyword evidence="2" id="KW-0813">Transport</keyword>
<protein>
    <submittedName>
        <fullName evidence="13">Stage III sporulation protein J</fullName>
    </submittedName>
</protein>
<reference evidence="13 14" key="2">
    <citation type="submission" date="2017-10" db="EMBL/GenBank/DDBJ databases">
        <authorList>
            <person name="Banno H."/>
            <person name="Chua N.-H."/>
        </authorList>
    </citation>
    <scope>NUCLEOTIDE SEQUENCE [LARGE SCALE GENOMIC DNA]</scope>
    <source>
        <strain evidence="13 14">JK623</strain>
    </source>
</reference>
<keyword evidence="14" id="KW-1185">Reference proteome</keyword>
<keyword evidence="3" id="KW-1003">Cell membrane</keyword>
<name>A0A2G3E554_9FIRM</name>
<evidence type="ECO:0000256" key="2">
    <source>
        <dbReference type="ARBA" id="ARBA00022448"/>
    </source>
</evidence>
<reference evidence="13 14" key="1">
    <citation type="submission" date="2017-10" db="EMBL/GenBank/DDBJ databases">
        <title>Resolving the taxonomy of Roseburia spp., Eubacterium rectale and Agathobacter spp. through phylogenomic analysis.</title>
        <authorList>
            <person name="Sheridan P.O."/>
            <person name="Walker A.W."/>
            <person name="Duncan S.H."/>
            <person name="Scott K.P."/>
            <person name="Toole P.W.O."/>
            <person name="Luis P."/>
            <person name="Flint H.J."/>
        </authorList>
    </citation>
    <scope>NUCLEOTIDE SEQUENCE [LARGE SCALE GENOMIC DNA]</scope>
    <source>
        <strain evidence="13 14">JK623</strain>
    </source>
</reference>
<dbReference type="CDD" id="cd20070">
    <property type="entry name" value="5TM_YidC_Alb3"/>
    <property type="match status" value="1"/>
</dbReference>
<comment type="caution">
    <text evidence="13">The sequence shown here is derived from an EMBL/GenBank/DDBJ whole genome shotgun (WGS) entry which is preliminary data.</text>
</comment>
<evidence type="ECO:0000256" key="8">
    <source>
        <dbReference type="ARBA" id="ARBA00023186"/>
    </source>
</evidence>
<evidence type="ECO:0000256" key="4">
    <source>
        <dbReference type="ARBA" id="ARBA00022692"/>
    </source>
</evidence>
<feature type="transmembrane region" description="Helical" evidence="11">
    <location>
        <begin position="302"/>
        <end position="325"/>
    </location>
</feature>
<dbReference type="GO" id="GO:0015031">
    <property type="term" value="P:protein transport"/>
    <property type="evidence" value="ECO:0007669"/>
    <property type="project" value="UniProtKB-KW"/>
</dbReference>
<dbReference type="PANTHER" id="PTHR12428:SF65">
    <property type="entry name" value="CYTOCHROME C OXIDASE ASSEMBLY PROTEIN COX18, MITOCHONDRIAL"/>
    <property type="match status" value="1"/>
</dbReference>
<dbReference type="GO" id="GO:0005886">
    <property type="term" value="C:plasma membrane"/>
    <property type="evidence" value="ECO:0007669"/>
    <property type="project" value="UniProtKB-SubCell"/>
</dbReference>
<dbReference type="NCBIfam" id="TIGR03592">
    <property type="entry name" value="yidC_oxa1_cterm"/>
    <property type="match status" value="1"/>
</dbReference>
<evidence type="ECO:0000256" key="7">
    <source>
        <dbReference type="ARBA" id="ARBA00023136"/>
    </source>
</evidence>
<dbReference type="EMBL" id="PDYG01000009">
    <property type="protein sequence ID" value="PHU38412.1"/>
    <property type="molecule type" value="Genomic_DNA"/>
</dbReference>
<evidence type="ECO:0000256" key="1">
    <source>
        <dbReference type="ARBA" id="ARBA00004651"/>
    </source>
</evidence>
<dbReference type="InterPro" id="IPR047196">
    <property type="entry name" value="YidC_ALB_C"/>
</dbReference>
<dbReference type="InterPro" id="IPR028055">
    <property type="entry name" value="YidC/Oxa/ALB_C"/>
</dbReference>
<keyword evidence="5" id="KW-0653">Protein transport</keyword>
<dbReference type="GO" id="GO:0032977">
    <property type="term" value="F:membrane insertase activity"/>
    <property type="evidence" value="ECO:0007669"/>
    <property type="project" value="InterPro"/>
</dbReference>
<keyword evidence="7 11" id="KW-0472">Membrane</keyword>
<keyword evidence="6 11" id="KW-1133">Transmembrane helix</keyword>
<sequence>MLLTPYAGSILGPIAKGIGWIMNLIYMGMNAIGIANVGVSIILLTIVIYLILFPLTYRQQKFSKLTQKMQPELKAVQDKYKGKRDQISMQAMNAETQLIYSKYGVSPMGSCLQLLIQMPILFALYRVFYNVPAYITNVKNQFSGLVDGIVNTSGHQETLTKIVTDFNESTLKSVEWANEKGTVLTNHIVDLLYKLPSTAWTGASEKTNHLVSYFPDLGDQISNTYSNIKHFNYFLGLNISDSPLSIIKNSFATGSYLVAIVALLFPILSFVTQRLNIRLTPQANTGDQAAQTMKTMNLMMPLMSLVFCFTLPVGLGIYWIAGALVRSIQQYFLNRHFDKIDLETIIEKNKDKVAKKKEKQGLYQDQIRRAAAINTRSIDARANINVSNDAESALENAQQMKNNAASGSLASKANMVKNFNERNSRK</sequence>
<keyword evidence="4 9" id="KW-0812">Transmembrane</keyword>
<evidence type="ECO:0000256" key="9">
    <source>
        <dbReference type="RuleBase" id="RU003945"/>
    </source>
</evidence>
<evidence type="ECO:0000256" key="5">
    <source>
        <dbReference type="ARBA" id="ARBA00022927"/>
    </source>
</evidence>
<feature type="region of interest" description="Disordered" evidence="10">
    <location>
        <begin position="404"/>
        <end position="426"/>
    </location>
</feature>
<evidence type="ECO:0000256" key="6">
    <source>
        <dbReference type="ARBA" id="ARBA00022989"/>
    </source>
</evidence>
<keyword evidence="8" id="KW-0143">Chaperone</keyword>
<dbReference type="Pfam" id="PF02096">
    <property type="entry name" value="60KD_IMP"/>
    <property type="match status" value="1"/>
</dbReference>
<dbReference type="PANTHER" id="PTHR12428">
    <property type="entry name" value="OXA1"/>
    <property type="match status" value="1"/>
</dbReference>
<evidence type="ECO:0000259" key="12">
    <source>
        <dbReference type="Pfam" id="PF02096"/>
    </source>
</evidence>
<feature type="transmembrane region" description="Helical" evidence="11">
    <location>
        <begin position="251"/>
        <end position="271"/>
    </location>
</feature>
<evidence type="ECO:0000313" key="14">
    <source>
        <dbReference type="Proteomes" id="UP000224563"/>
    </source>
</evidence>
<proteinExistence type="inferred from homology"/>
<feature type="transmembrane region" description="Helical" evidence="11">
    <location>
        <begin position="31"/>
        <end position="55"/>
    </location>
</feature>
<evidence type="ECO:0000313" key="13">
    <source>
        <dbReference type="EMBL" id="PHU38412.1"/>
    </source>
</evidence>